<keyword evidence="17" id="KW-1133">Transmembrane helix</keyword>
<dbReference type="GO" id="GO:0006508">
    <property type="term" value="P:proteolysis"/>
    <property type="evidence" value="ECO:0007669"/>
    <property type="project" value="UniProtKB-KW"/>
</dbReference>
<dbReference type="InterPro" id="IPR015956">
    <property type="entry name" value="Peniciliin-bd_prot_C_sf"/>
</dbReference>
<evidence type="ECO:0000256" key="15">
    <source>
        <dbReference type="RuleBase" id="RU004016"/>
    </source>
</evidence>
<evidence type="ECO:0000256" key="14">
    <source>
        <dbReference type="PIRSR" id="PIRSR618044-2"/>
    </source>
</evidence>
<evidence type="ECO:0000256" key="16">
    <source>
        <dbReference type="SAM" id="MobiDB-lite"/>
    </source>
</evidence>
<dbReference type="SUPFAM" id="SSF56601">
    <property type="entry name" value="beta-lactamase/transpeptidase-like"/>
    <property type="match status" value="1"/>
</dbReference>
<comment type="caution">
    <text evidence="20">The sequence shown here is derived from an EMBL/GenBank/DDBJ whole genome shotgun (WGS) entry which is preliminary data.</text>
</comment>
<dbReference type="GO" id="GO:0009252">
    <property type="term" value="P:peptidoglycan biosynthetic process"/>
    <property type="evidence" value="ECO:0007669"/>
    <property type="project" value="UniProtKB-KW"/>
</dbReference>
<evidence type="ECO:0000256" key="17">
    <source>
        <dbReference type="SAM" id="Phobius"/>
    </source>
</evidence>
<evidence type="ECO:0000256" key="7">
    <source>
        <dbReference type="ARBA" id="ARBA00022729"/>
    </source>
</evidence>
<evidence type="ECO:0000259" key="19">
    <source>
        <dbReference type="SMART" id="SM00936"/>
    </source>
</evidence>
<evidence type="ECO:0000313" key="21">
    <source>
        <dbReference type="Proteomes" id="UP000886876"/>
    </source>
</evidence>
<feature type="compositionally biased region" description="Basic and acidic residues" evidence="16">
    <location>
        <begin position="504"/>
        <end position="514"/>
    </location>
</feature>
<feature type="region of interest" description="Disordered" evidence="16">
    <location>
        <begin position="460"/>
        <end position="514"/>
    </location>
</feature>
<keyword evidence="8" id="KW-0378">Hydrolase</keyword>
<keyword evidence="10" id="KW-0573">Peptidoglycan synthesis</keyword>
<feature type="signal peptide" evidence="18">
    <location>
        <begin position="1"/>
        <end position="26"/>
    </location>
</feature>
<evidence type="ECO:0000256" key="8">
    <source>
        <dbReference type="ARBA" id="ARBA00022801"/>
    </source>
</evidence>
<dbReference type="InterPro" id="IPR012338">
    <property type="entry name" value="Beta-lactam/transpept-like"/>
</dbReference>
<keyword evidence="17" id="KW-0472">Membrane</keyword>
<dbReference type="InterPro" id="IPR037167">
    <property type="entry name" value="Peptidase_S11_C_sf"/>
</dbReference>
<dbReference type="GO" id="GO:0071555">
    <property type="term" value="P:cell wall organization"/>
    <property type="evidence" value="ECO:0007669"/>
    <property type="project" value="UniProtKB-KW"/>
</dbReference>
<dbReference type="EMBL" id="DVJS01000026">
    <property type="protein sequence ID" value="HIS96547.1"/>
    <property type="molecule type" value="Genomic_DNA"/>
</dbReference>
<dbReference type="PANTHER" id="PTHR21581">
    <property type="entry name" value="D-ALANYL-D-ALANINE CARBOXYPEPTIDASE"/>
    <property type="match status" value="1"/>
</dbReference>
<evidence type="ECO:0000256" key="4">
    <source>
        <dbReference type="ARBA" id="ARBA00012448"/>
    </source>
</evidence>
<feature type="binding site" evidence="14">
    <location>
        <position position="240"/>
    </location>
    <ligand>
        <name>substrate</name>
    </ligand>
</feature>
<feature type="active site" description="Acyl-ester intermediate" evidence="13">
    <location>
        <position position="61"/>
    </location>
</feature>
<comment type="pathway">
    <text evidence="2">Cell wall biogenesis; peptidoglycan biosynthesis.</text>
</comment>
<evidence type="ECO:0000313" key="20">
    <source>
        <dbReference type="EMBL" id="HIS96547.1"/>
    </source>
</evidence>
<feature type="active site" description="Acyl-ester intermediate" evidence="13">
    <location>
        <position position="64"/>
    </location>
</feature>
<feature type="transmembrane region" description="Helical" evidence="17">
    <location>
        <begin position="413"/>
        <end position="437"/>
    </location>
</feature>
<evidence type="ECO:0000256" key="6">
    <source>
        <dbReference type="ARBA" id="ARBA00022670"/>
    </source>
</evidence>
<dbReference type="PRINTS" id="PR00725">
    <property type="entry name" value="DADACBPTASE1"/>
</dbReference>
<evidence type="ECO:0000256" key="13">
    <source>
        <dbReference type="PIRSR" id="PIRSR618044-1"/>
    </source>
</evidence>
<protein>
    <recommendedName>
        <fullName evidence="4">serine-type D-Ala-D-Ala carboxypeptidase</fullName>
        <ecNumber evidence="4">3.4.16.4</ecNumber>
    </recommendedName>
</protein>
<dbReference type="Proteomes" id="UP000886876">
    <property type="component" value="Unassembled WGS sequence"/>
</dbReference>
<dbReference type="EC" id="3.4.16.4" evidence="4"/>
<dbReference type="Pfam" id="PF00768">
    <property type="entry name" value="Peptidase_S11"/>
    <property type="match status" value="1"/>
</dbReference>
<name>A0A9D1G3X6_9FIRM</name>
<sequence length="529" mass="57898">MKKIRLLPIFLLMVLLVSILAPQALALEAPELTSTAGILVDMDSGRVLFEKNADQKAYPASLTKVMTVLVAVEAVEKGEFSLTDSVTASDSCLEGMVDDGSTAGIVPGETMSLKDLLYCALLASANEACNVIGEYIGGTVSGFVDMMNARASELGCTGTHFANTHGLPDDNHYTTARDMALIYREALSHEVFAEIAGTITYTVPATNVAAERQLSNTNGLINQNTQLYSGNYYEYAKTGKTGHTSAAGYCLVSSAEKDTIRLVAVVLGGQATQNSSGGYDYGNFIDSRTLYDWAFENFSIREILSSSELITEVEVAMAEDDGRAILRPNSVITALVANDFDVSSLQRDIVIYSERDGETLEAPIAAGTVLGEITLRLGDEVYGTTQLIAGSAIELSKLQYMKNQVAEVFSMTWVKVVIVALALALISYVALVIRYRILHKRHMRELRRARLERQRRMEAENATRVFNEQPQAAQAPRQREPVTTAAAQTPRRPQAPAQQPARPAADEEKLKAQEKARRDYFEEFFKNKD</sequence>
<evidence type="ECO:0000256" key="12">
    <source>
        <dbReference type="ARBA" id="ARBA00034000"/>
    </source>
</evidence>
<evidence type="ECO:0000256" key="3">
    <source>
        <dbReference type="ARBA" id="ARBA00007164"/>
    </source>
</evidence>
<evidence type="ECO:0000256" key="2">
    <source>
        <dbReference type="ARBA" id="ARBA00004752"/>
    </source>
</evidence>
<dbReference type="AlphaFoldDB" id="A0A9D1G3X6"/>
<dbReference type="InterPro" id="IPR012907">
    <property type="entry name" value="Peptidase_S11_C"/>
</dbReference>
<dbReference type="Gene3D" id="2.60.410.10">
    <property type="entry name" value="D-Ala-D-Ala carboxypeptidase, C-terminal domain"/>
    <property type="match status" value="1"/>
</dbReference>
<accession>A0A9D1G3X6</accession>
<dbReference type="SMART" id="SM00936">
    <property type="entry name" value="PBP5_C"/>
    <property type="match status" value="1"/>
</dbReference>
<feature type="domain" description="Peptidase S11 D-Ala-D-Ala carboxypeptidase A C-terminal" evidence="19">
    <location>
        <begin position="298"/>
        <end position="395"/>
    </location>
</feature>
<reference evidence="20" key="2">
    <citation type="journal article" date="2021" name="PeerJ">
        <title>Extensive microbial diversity within the chicken gut microbiome revealed by metagenomics and culture.</title>
        <authorList>
            <person name="Gilroy R."/>
            <person name="Ravi A."/>
            <person name="Getino M."/>
            <person name="Pursley I."/>
            <person name="Horton D.L."/>
            <person name="Alikhan N.F."/>
            <person name="Baker D."/>
            <person name="Gharbi K."/>
            <person name="Hall N."/>
            <person name="Watson M."/>
            <person name="Adriaenssens E.M."/>
            <person name="Foster-Nyarko E."/>
            <person name="Jarju S."/>
            <person name="Secka A."/>
            <person name="Antonio M."/>
            <person name="Oren A."/>
            <person name="Chaudhuri R.R."/>
            <person name="La Ragione R."/>
            <person name="Hildebrand F."/>
            <person name="Pallen M.J."/>
        </authorList>
    </citation>
    <scope>NUCLEOTIDE SEQUENCE</scope>
    <source>
        <strain evidence="20">ChiHecec3B27-6122</strain>
    </source>
</reference>
<keyword evidence="9" id="KW-0133">Cell shape</keyword>
<evidence type="ECO:0000256" key="11">
    <source>
        <dbReference type="ARBA" id="ARBA00023316"/>
    </source>
</evidence>
<feature type="active site" evidence="13">
    <location>
        <position position="124"/>
    </location>
</feature>
<keyword evidence="5 20" id="KW-0121">Carboxypeptidase</keyword>
<dbReference type="InterPro" id="IPR001967">
    <property type="entry name" value="Peptidase_S11_N"/>
</dbReference>
<dbReference type="GO" id="GO:0008360">
    <property type="term" value="P:regulation of cell shape"/>
    <property type="evidence" value="ECO:0007669"/>
    <property type="project" value="UniProtKB-KW"/>
</dbReference>
<comment type="function">
    <text evidence="1">Removes C-terminal D-alanyl residues from sugar-peptide cell wall precursors.</text>
</comment>
<dbReference type="Gene3D" id="3.40.710.10">
    <property type="entry name" value="DD-peptidase/beta-lactamase superfamily"/>
    <property type="match status" value="1"/>
</dbReference>
<feature type="chain" id="PRO_5039502784" description="serine-type D-Ala-D-Ala carboxypeptidase" evidence="18">
    <location>
        <begin position="27"/>
        <end position="529"/>
    </location>
</feature>
<dbReference type="SUPFAM" id="SSF69189">
    <property type="entry name" value="Penicillin-binding protein associated domain"/>
    <property type="match status" value="1"/>
</dbReference>
<evidence type="ECO:0000256" key="1">
    <source>
        <dbReference type="ARBA" id="ARBA00003217"/>
    </source>
</evidence>
<organism evidence="20 21">
    <name type="scientific">Candidatus Scatomorpha pullistercoris</name>
    <dbReference type="NCBI Taxonomy" id="2840929"/>
    <lineage>
        <taxon>Bacteria</taxon>
        <taxon>Bacillati</taxon>
        <taxon>Bacillota</taxon>
        <taxon>Clostridia</taxon>
        <taxon>Eubacteriales</taxon>
        <taxon>Candidatus Scatomorpha</taxon>
    </lineage>
</organism>
<comment type="catalytic activity">
    <reaction evidence="12">
        <text>Preferential cleavage: (Ac)2-L-Lys-D-Ala-|-D-Ala. Also transpeptidation of peptidyl-alanyl moieties that are N-acyl substituents of D-alanine.</text>
        <dbReference type="EC" id="3.4.16.4"/>
    </reaction>
</comment>
<evidence type="ECO:0000256" key="9">
    <source>
        <dbReference type="ARBA" id="ARBA00022960"/>
    </source>
</evidence>
<dbReference type="InterPro" id="IPR018044">
    <property type="entry name" value="Peptidase_S11"/>
</dbReference>
<dbReference type="GO" id="GO:0009002">
    <property type="term" value="F:serine-type D-Ala-D-Ala carboxypeptidase activity"/>
    <property type="evidence" value="ECO:0007669"/>
    <property type="project" value="UniProtKB-EC"/>
</dbReference>
<keyword evidence="11" id="KW-0961">Cell wall biogenesis/degradation</keyword>
<keyword evidence="17" id="KW-0812">Transmembrane</keyword>
<keyword evidence="6" id="KW-0645">Protease</keyword>
<proteinExistence type="inferred from homology"/>
<evidence type="ECO:0000256" key="5">
    <source>
        <dbReference type="ARBA" id="ARBA00022645"/>
    </source>
</evidence>
<reference evidence="20" key="1">
    <citation type="submission" date="2020-10" db="EMBL/GenBank/DDBJ databases">
        <authorList>
            <person name="Gilroy R."/>
        </authorList>
    </citation>
    <scope>NUCLEOTIDE SEQUENCE</scope>
    <source>
        <strain evidence="20">ChiHecec3B27-6122</strain>
    </source>
</reference>
<dbReference type="PANTHER" id="PTHR21581:SF6">
    <property type="entry name" value="TRAFFICKING PROTEIN PARTICLE COMPLEX SUBUNIT 12"/>
    <property type="match status" value="1"/>
</dbReference>
<keyword evidence="7 18" id="KW-0732">Signal</keyword>
<gene>
    <name evidence="20" type="ORF">IAD42_01075</name>
</gene>
<feature type="compositionally biased region" description="Low complexity" evidence="16">
    <location>
        <begin position="468"/>
        <end position="503"/>
    </location>
</feature>
<comment type="similarity">
    <text evidence="3 15">Belongs to the peptidase S11 family.</text>
</comment>
<evidence type="ECO:0000256" key="18">
    <source>
        <dbReference type="SAM" id="SignalP"/>
    </source>
</evidence>
<evidence type="ECO:0000256" key="10">
    <source>
        <dbReference type="ARBA" id="ARBA00022984"/>
    </source>
</evidence>